<protein>
    <submittedName>
        <fullName evidence="14">Lamin B1</fullName>
    </submittedName>
</protein>
<organism evidence="14 15">
    <name type="scientific">Hippocampus comes</name>
    <name type="common">Tiger tail seahorse</name>
    <dbReference type="NCBI Taxonomy" id="109280"/>
    <lineage>
        <taxon>Eukaryota</taxon>
        <taxon>Metazoa</taxon>
        <taxon>Chordata</taxon>
        <taxon>Craniata</taxon>
        <taxon>Vertebrata</taxon>
        <taxon>Euteleostomi</taxon>
        <taxon>Actinopterygii</taxon>
        <taxon>Neopterygii</taxon>
        <taxon>Teleostei</taxon>
        <taxon>Neoteleostei</taxon>
        <taxon>Acanthomorphata</taxon>
        <taxon>Syngnathiaria</taxon>
        <taxon>Syngnathiformes</taxon>
        <taxon>Syngnathoidei</taxon>
        <taxon>Syngnathidae</taxon>
        <taxon>Hippocampus</taxon>
    </lineage>
</organism>
<dbReference type="Proteomes" id="UP000264820">
    <property type="component" value="Unplaced"/>
</dbReference>
<accession>A0A3Q2YBU4</accession>
<dbReference type="GO" id="GO:0005882">
    <property type="term" value="C:intermediate filament"/>
    <property type="evidence" value="ECO:0007669"/>
    <property type="project" value="UniProtKB-KW"/>
</dbReference>
<dbReference type="GO" id="GO:0031507">
    <property type="term" value="P:heterochromatin formation"/>
    <property type="evidence" value="ECO:0007669"/>
    <property type="project" value="TreeGrafter"/>
</dbReference>
<feature type="domain" description="IF rod" evidence="13">
    <location>
        <begin position="31"/>
        <end position="387"/>
    </location>
</feature>
<proteinExistence type="inferred from homology"/>
<feature type="compositionally biased region" description="Polar residues" evidence="11">
    <location>
        <begin position="1"/>
        <end position="16"/>
    </location>
</feature>
<dbReference type="InterPro" id="IPR036415">
    <property type="entry name" value="Lamin_tail_dom_sf"/>
</dbReference>
<comment type="similarity">
    <text evidence="9">Belongs to the intermediate filament family.</text>
</comment>
<dbReference type="OrthoDB" id="102442at2759"/>
<evidence type="ECO:0000256" key="5">
    <source>
        <dbReference type="ARBA" id="ARBA00023242"/>
    </source>
</evidence>
<dbReference type="Gene3D" id="1.20.5.1160">
    <property type="entry name" value="Vasodilator-stimulated phosphoprotein"/>
    <property type="match status" value="1"/>
</dbReference>
<dbReference type="STRING" id="109280.ENSHCOP00000010726"/>
<dbReference type="KEGG" id="hcq:109511612"/>
<dbReference type="CTD" id="4001"/>
<dbReference type="GO" id="GO:0005652">
    <property type="term" value="C:nuclear lamina"/>
    <property type="evidence" value="ECO:0007669"/>
    <property type="project" value="UniProtKB-SubCell"/>
</dbReference>
<dbReference type="GO" id="GO:0007097">
    <property type="term" value="P:nuclear migration"/>
    <property type="evidence" value="ECO:0007669"/>
    <property type="project" value="TreeGrafter"/>
</dbReference>
<evidence type="ECO:0000256" key="4">
    <source>
        <dbReference type="ARBA" id="ARBA00023054"/>
    </source>
</evidence>
<dbReference type="RefSeq" id="XP_019718391.1">
    <property type="nucleotide sequence ID" value="XM_019862832.1"/>
</dbReference>
<reference evidence="14" key="2">
    <citation type="submission" date="2025-09" db="UniProtKB">
        <authorList>
            <consortium name="Ensembl"/>
        </authorList>
    </citation>
    <scope>IDENTIFICATION</scope>
</reference>
<keyword evidence="1" id="KW-0488">Methylation</keyword>
<dbReference type="Pfam" id="PF00932">
    <property type="entry name" value="LTD"/>
    <property type="match status" value="1"/>
</dbReference>
<keyword evidence="2" id="KW-0597">Phosphoprotein</keyword>
<comment type="subcellular location">
    <subcellularLocation>
        <location evidence="8">Nucleus lamina</location>
    </subcellularLocation>
</comment>
<reference evidence="14" key="1">
    <citation type="submission" date="2025-08" db="UniProtKB">
        <authorList>
            <consortium name="Ensembl"/>
        </authorList>
    </citation>
    <scope>IDENTIFICATION</scope>
</reference>
<dbReference type="AlphaFoldDB" id="A0A3Q2YBU4"/>
<keyword evidence="6" id="KW-0449">Lipoprotein</keyword>
<feature type="coiled-coil region" evidence="10">
    <location>
        <begin position="285"/>
        <end position="358"/>
    </location>
</feature>
<keyword evidence="3 9" id="KW-0403">Intermediate filament</keyword>
<dbReference type="SUPFAM" id="SSF64593">
    <property type="entry name" value="Intermediate filament protein, coiled coil region"/>
    <property type="match status" value="2"/>
</dbReference>
<keyword evidence="5" id="KW-0539">Nucleus</keyword>
<dbReference type="SMART" id="SM01391">
    <property type="entry name" value="Filament"/>
    <property type="match status" value="1"/>
</dbReference>
<dbReference type="PROSITE" id="PS00226">
    <property type="entry name" value="IF_ROD_1"/>
    <property type="match status" value="1"/>
</dbReference>
<keyword evidence="4 10" id="KW-0175">Coiled coil</keyword>
<dbReference type="GeneID" id="109511612"/>
<evidence type="ECO:0000256" key="7">
    <source>
        <dbReference type="ARBA" id="ARBA00023289"/>
    </source>
</evidence>
<evidence type="ECO:0000256" key="6">
    <source>
        <dbReference type="ARBA" id="ARBA00023288"/>
    </source>
</evidence>
<evidence type="ECO:0000256" key="3">
    <source>
        <dbReference type="ARBA" id="ARBA00022754"/>
    </source>
</evidence>
<dbReference type="GO" id="GO:0090435">
    <property type="term" value="P:protein localization to nuclear envelope"/>
    <property type="evidence" value="ECO:0007669"/>
    <property type="project" value="TreeGrafter"/>
</dbReference>
<feature type="compositionally biased region" description="Low complexity" evidence="11">
    <location>
        <begin position="390"/>
        <end position="411"/>
    </location>
</feature>
<feature type="coiled-coil region" evidence="10">
    <location>
        <begin position="127"/>
        <end position="182"/>
    </location>
</feature>
<feature type="coiled-coil region" evidence="10">
    <location>
        <begin position="35"/>
        <end position="69"/>
    </location>
</feature>
<name>A0A3Q2YBU4_HIPCM</name>
<dbReference type="PANTHER" id="PTHR45721:SF3">
    <property type="entry name" value="LAMIN-B1"/>
    <property type="match status" value="1"/>
</dbReference>
<dbReference type="PROSITE" id="PS51841">
    <property type="entry name" value="LTD"/>
    <property type="match status" value="1"/>
</dbReference>
<evidence type="ECO:0000313" key="15">
    <source>
        <dbReference type="Proteomes" id="UP000264820"/>
    </source>
</evidence>
<dbReference type="InterPro" id="IPR039008">
    <property type="entry name" value="IF_rod_dom"/>
</dbReference>
<keyword evidence="15" id="KW-1185">Reference proteome</keyword>
<feature type="region of interest" description="Disordered" evidence="11">
    <location>
        <begin position="390"/>
        <end position="426"/>
    </location>
</feature>
<dbReference type="GO" id="GO:0005200">
    <property type="term" value="F:structural constituent of cytoskeleton"/>
    <property type="evidence" value="ECO:0007669"/>
    <property type="project" value="TreeGrafter"/>
</dbReference>
<sequence length="587" mass="66051">MTSVMASPTGQRNTCSGDAPVSPTRITRLREKQQLRNLNDRLAVYIETVRNVESEKDILNLKISAKEEERSRELGGIKALYDTELANARRCLDDSSKEQAWLQIQLGKLKSEYEQLLHSNHKKDSDAGEAHARLKDLEAQLSAKNARLATSLSEKTVLEATLGDLQEQIDKLISDLAQTKKHLTDEMLLRVDFENRHQSLTEEIEFRKTMHQEEVKEARQRYETSLVEVDSGRKEEYESKLSLALADMRVQNEEQMKIYKDSMESTYAAKMDNVQRLSEVNGASASIAREELRESTLRIESLTAQLEGLQKETRGWHGRIAELEAALAKEKDTSRKLVAEKDREVAEIQAKMLQQLNEYEQLLDVKFALDMEINAYRKLLEGEEERLKLSPSPSSRVTMSRVSSSSRSVRTAQGKRKRVDVEEQEASSSVSIAHASSATGPIVIDEIDTDGKFISLQNTGDVDQAMVGCEVIKTIGSVTATFKFTPKYTLKAGQRVTLWASDAGMSYKPPTDLIWKNQSSWSFGEDVHVVLINAQGEEVAKRNITYKTAEEGDGVDDYADNGEEMLKDDLYQQQGDPGRAQRGCSVM</sequence>
<dbReference type="Gene3D" id="1.20.5.170">
    <property type="match status" value="1"/>
</dbReference>
<evidence type="ECO:0000256" key="2">
    <source>
        <dbReference type="ARBA" id="ARBA00022553"/>
    </source>
</evidence>
<evidence type="ECO:0000259" key="13">
    <source>
        <dbReference type="PROSITE" id="PS51842"/>
    </source>
</evidence>
<evidence type="ECO:0000256" key="8">
    <source>
        <dbReference type="ARBA" id="ARBA00024186"/>
    </source>
</evidence>
<evidence type="ECO:0000256" key="9">
    <source>
        <dbReference type="RuleBase" id="RU000685"/>
    </source>
</evidence>
<dbReference type="InterPro" id="IPR001322">
    <property type="entry name" value="Lamin_tail_dom"/>
</dbReference>
<dbReference type="Pfam" id="PF00038">
    <property type="entry name" value="Filament"/>
    <property type="match status" value="1"/>
</dbReference>
<evidence type="ECO:0000256" key="11">
    <source>
        <dbReference type="SAM" id="MobiDB-lite"/>
    </source>
</evidence>
<dbReference type="GeneTree" id="ENSGT00940000157199"/>
<dbReference type="InterPro" id="IPR018039">
    <property type="entry name" value="IF_conserved"/>
</dbReference>
<evidence type="ECO:0000256" key="10">
    <source>
        <dbReference type="SAM" id="Coils"/>
    </source>
</evidence>
<dbReference type="GO" id="GO:0051664">
    <property type="term" value="P:nuclear pore localization"/>
    <property type="evidence" value="ECO:0007669"/>
    <property type="project" value="TreeGrafter"/>
</dbReference>
<evidence type="ECO:0000313" key="14">
    <source>
        <dbReference type="Ensembl" id="ENSHCOP00000010726.1"/>
    </source>
</evidence>
<evidence type="ECO:0000256" key="1">
    <source>
        <dbReference type="ARBA" id="ARBA00022481"/>
    </source>
</evidence>
<dbReference type="PANTHER" id="PTHR45721">
    <property type="entry name" value="LAMIN DM0-RELATED"/>
    <property type="match status" value="1"/>
</dbReference>
<dbReference type="Ensembl" id="ENSHCOT00000017226.1">
    <property type="protein sequence ID" value="ENSHCOP00000010726.1"/>
    <property type="gene ID" value="ENSHCOG00000013387.1"/>
</dbReference>
<feature type="region of interest" description="Disordered" evidence="11">
    <location>
        <begin position="1"/>
        <end position="22"/>
    </location>
</feature>
<feature type="domain" description="LTD" evidence="12">
    <location>
        <begin position="430"/>
        <end position="548"/>
    </location>
</feature>
<evidence type="ECO:0000259" key="12">
    <source>
        <dbReference type="PROSITE" id="PS51841"/>
    </source>
</evidence>
<dbReference type="OMA" id="GYEMIKT"/>
<dbReference type="GO" id="GO:0006998">
    <property type="term" value="P:nuclear envelope organization"/>
    <property type="evidence" value="ECO:0007669"/>
    <property type="project" value="TreeGrafter"/>
</dbReference>
<dbReference type="Gene3D" id="2.60.40.1260">
    <property type="entry name" value="Lamin Tail domain"/>
    <property type="match status" value="1"/>
</dbReference>
<dbReference type="PROSITE" id="PS51842">
    <property type="entry name" value="IF_ROD_2"/>
    <property type="match status" value="1"/>
</dbReference>
<dbReference type="SUPFAM" id="SSF74853">
    <property type="entry name" value="Lamin A/C globular tail domain"/>
    <property type="match status" value="1"/>
</dbReference>
<keyword evidence="7" id="KW-0636">Prenylation</keyword>